<accession>A0ABR8KJ19</accession>
<organism evidence="1 2">
    <name type="scientific">Nostoc paludosum FACHB-159</name>
    <dbReference type="NCBI Taxonomy" id="2692908"/>
    <lineage>
        <taxon>Bacteria</taxon>
        <taxon>Bacillati</taxon>
        <taxon>Cyanobacteriota</taxon>
        <taxon>Cyanophyceae</taxon>
        <taxon>Nostocales</taxon>
        <taxon>Nostocaceae</taxon>
        <taxon>Nostoc</taxon>
    </lineage>
</organism>
<dbReference type="EMBL" id="JACJTU010000056">
    <property type="protein sequence ID" value="MBD2738714.1"/>
    <property type="molecule type" value="Genomic_DNA"/>
</dbReference>
<dbReference type="Proteomes" id="UP000637383">
    <property type="component" value="Unassembled WGS sequence"/>
</dbReference>
<keyword evidence="2" id="KW-1185">Reference proteome</keyword>
<name>A0ABR8KJ19_9NOSO</name>
<comment type="caution">
    <text evidence="1">The sequence shown here is derived from an EMBL/GenBank/DDBJ whole genome shotgun (WGS) entry which is preliminary data.</text>
</comment>
<evidence type="ECO:0000313" key="2">
    <source>
        <dbReference type="Proteomes" id="UP000637383"/>
    </source>
</evidence>
<proteinExistence type="predicted"/>
<gene>
    <name evidence="1" type="ORF">H6H03_33380</name>
</gene>
<evidence type="ECO:0000313" key="1">
    <source>
        <dbReference type="EMBL" id="MBD2738714.1"/>
    </source>
</evidence>
<sequence>MVVVYRPFHITGASLTQFYDVSIERSPLTKAIGSKPLQNSVGMSS</sequence>
<dbReference type="RefSeq" id="WP_190959240.1">
    <property type="nucleotide sequence ID" value="NZ_JACJTU010000056.1"/>
</dbReference>
<reference evidence="1 2" key="1">
    <citation type="journal article" date="2020" name="ISME J.">
        <title>Comparative genomics reveals insights into cyanobacterial evolution and habitat adaptation.</title>
        <authorList>
            <person name="Chen M.Y."/>
            <person name="Teng W.K."/>
            <person name="Zhao L."/>
            <person name="Hu C.X."/>
            <person name="Zhou Y.K."/>
            <person name="Han B.P."/>
            <person name="Song L.R."/>
            <person name="Shu W.S."/>
        </authorList>
    </citation>
    <scope>NUCLEOTIDE SEQUENCE [LARGE SCALE GENOMIC DNA]</scope>
    <source>
        <strain evidence="1 2">FACHB-159</strain>
    </source>
</reference>
<protein>
    <submittedName>
        <fullName evidence="1">Uncharacterized protein</fullName>
    </submittedName>
</protein>